<feature type="binding site" evidence="18">
    <location>
        <position position="149"/>
    </location>
    <ligand>
        <name>(6S)-NADPHX</name>
        <dbReference type="ChEBI" id="CHEBI:64076"/>
    </ligand>
</feature>
<keyword evidence="9 18" id="KW-0630">Potassium</keyword>
<dbReference type="HAMAP" id="MF_01965">
    <property type="entry name" value="NADHX_dehydratase"/>
    <property type="match status" value="1"/>
</dbReference>
<evidence type="ECO:0000256" key="10">
    <source>
        <dbReference type="ARBA" id="ARBA00023027"/>
    </source>
</evidence>
<comment type="cofactor">
    <cofactor evidence="18 19">
        <name>K(+)</name>
        <dbReference type="ChEBI" id="CHEBI:29103"/>
    </cofactor>
    <text evidence="18 19">Binds 1 potassium ion per subunit.</text>
</comment>
<comment type="catalytic activity">
    <reaction evidence="2 18 19">
        <text>(6R)-NADPHX = (6S)-NADPHX</text>
        <dbReference type="Rhea" id="RHEA:32227"/>
        <dbReference type="ChEBI" id="CHEBI:64076"/>
        <dbReference type="ChEBI" id="CHEBI:64077"/>
        <dbReference type="EC" id="5.1.99.6"/>
    </reaction>
</comment>
<evidence type="ECO:0000256" key="8">
    <source>
        <dbReference type="ARBA" id="ARBA00022857"/>
    </source>
</evidence>
<evidence type="ECO:0000256" key="6">
    <source>
        <dbReference type="ARBA" id="ARBA00022741"/>
    </source>
</evidence>
<comment type="subunit">
    <text evidence="17">Homotetramer.</text>
</comment>
<feature type="binding site" evidence="17">
    <location>
        <position position="340"/>
    </location>
    <ligand>
        <name>(6S)-NADPHX</name>
        <dbReference type="ChEBI" id="CHEBI:64076"/>
    </ligand>
</feature>
<comment type="similarity">
    <text evidence="3 19">In the N-terminal section; belongs to the NnrE/AIBP family.</text>
</comment>
<comment type="catalytic activity">
    <reaction evidence="15 17 19">
        <text>(6S)-NADHX + ADP = AMP + phosphate + NADH + H(+)</text>
        <dbReference type="Rhea" id="RHEA:32223"/>
        <dbReference type="ChEBI" id="CHEBI:15378"/>
        <dbReference type="ChEBI" id="CHEBI:43474"/>
        <dbReference type="ChEBI" id="CHEBI:57945"/>
        <dbReference type="ChEBI" id="CHEBI:64074"/>
        <dbReference type="ChEBI" id="CHEBI:456215"/>
        <dbReference type="ChEBI" id="CHEBI:456216"/>
        <dbReference type="EC" id="4.2.1.136"/>
    </reaction>
</comment>
<evidence type="ECO:0000256" key="1">
    <source>
        <dbReference type="ARBA" id="ARBA00000013"/>
    </source>
</evidence>
<dbReference type="InterPro" id="IPR030677">
    <property type="entry name" value="Nnr"/>
</dbReference>
<keyword evidence="5 18" id="KW-0479">Metal-binding</keyword>
<keyword evidence="6 17" id="KW-0547">Nucleotide-binding</keyword>
<feature type="domain" description="YjeF N-terminal" evidence="21">
    <location>
        <begin position="8"/>
        <end position="205"/>
    </location>
</feature>
<dbReference type="Gene3D" id="3.40.1190.20">
    <property type="match status" value="1"/>
</dbReference>
<feature type="binding site" evidence="18">
    <location>
        <position position="118"/>
    </location>
    <ligand>
        <name>K(+)</name>
        <dbReference type="ChEBI" id="CHEBI:29103"/>
    </ligand>
</feature>
<feature type="binding site" evidence="18">
    <location>
        <position position="57"/>
    </location>
    <ligand>
        <name>K(+)</name>
        <dbReference type="ChEBI" id="CHEBI:29103"/>
    </ligand>
</feature>
<accession>A0AB36KDX0</accession>
<evidence type="ECO:0000313" key="22">
    <source>
        <dbReference type="EMBL" id="OOP94487.1"/>
    </source>
</evidence>
<comment type="similarity">
    <text evidence="18">Belongs to the NnrE/AIBP family.</text>
</comment>
<evidence type="ECO:0000256" key="7">
    <source>
        <dbReference type="ARBA" id="ARBA00022840"/>
    </source>
</evidence>
<dbReference type="PROSITE" id="PS01050">
    <property type="entry name" value="YJEF_C_2"/>
    <property type="match status" value="1"/>
</dbReference>
<feature type="binding site" evidence="17">
    <location>
        <position position="246"/>
    </location>
    <ligand>
        <name>(6S)-NADPHX</name>
        <dbReference type="ChEBI" id="CHEBI:64076"/>
    </ligand>
</feature>
<dbReference type="GO" id="GO:0046496">
    <property type="term" value="P:nicotinamide nucleotide metabolic process"/>
    <property type="evidence" value="ECO:0007669"/>
    <property type="project" value="UniProtKB-UniRule"/>
</dbReference>
<comment type="cofactor">
    <cofactor evidence="17">
        <name>Mg(2+)</name>
        <dbReference type="ChEBI" id="CHEBI:18420"/>
    </cofactor>
</comment>
<evidence type="ECO:0000256" key="9">
    <source>
        <dbReference type="ARBA" id="ARBA00022958"/>
    </source>
</evidence>
<keyword evidence="7 17" id="KW-0067">ATP-binding</keyword>
<evidence type="ECO:0000256" key="19">
    <source>
        <dbReference type="PIRNR" id="PIRNR017184"/>
    </source>
</evidence>
<evidence type="ECO:0000256" key="17">
    <source>
        <dbReference type="HAMAP-Rule" id="MF_01965"/>
    </source>
</evidence>
<dbReference type="SUPFAM" id="SSF53613">
    <property type="entry name" value="Ribokinase-like"/>
    <property type="match status" value="1"/>
</dbReference>
<dbReference type="SUPFAM" id="SSF64153">
    <property type="entry name" value="YjeF N-terminal domain-like"/>
    <property type="match status" value="1"/>
</dbReference>
<sequence length="464" mass="50720">MLSVYEKGNALDKRALEEWLLSEDILMENAAMALERAVLQNASLGAKVIILCGSGDNGGDGYALARRLAGRFRVLVFEMKRAKSPMCQLQKERAKKVGVVIKTWEEKNEDLECDVLIDCVVGSAFKGELEPFLNFESLSQKARFKIACDIPSGIDSKGRVDKRAFKADLTISMGAIKSCLLSDRAKDYVGELKVGHLGVFNQVYEIPTDTFLLEKSDLKLPLRDKKNAHKGDYGHAHVLLGKHSGAGLLSALSALSFGSGVVSVQALECEITSNNKPLELVFCENFPKKLSAFALGMGLENIPKDFNKWLELAPCVLDAGVFYYKEVLQALEKEAVLTPHPKEFLSLLKLVGINISMLELLDNKLEIARDFSQKYPKVVLLLKGANTLIAHQGRTFINNLGSVALAKAGSGDVLAGLIVSLLSQNYTPLDAAINASLAHALAGLEFKNNYALTPLDLIEKIKRL</sequence>
<dbReference type="InterPro" id="IPR036652">
    <property type="entry name" value="YjeF_N_dom_sf"/>
</dbReference>
<feature type="binding site" evidence="18">
    <location>
        <position position="152"/>
    </location>
    <ligand>
        <name>K(+)</name>
        <dbReference type="ChEBI" id="CHEBI:29103"/>
    </ligand>
</feature>
<dbReference type="EC" id="5.1.99.6" evidence="19"/>
<dbReference type="AlphaFoldDB" id="A0AB36KDX0"/>
<dbReference type="InterPro" id="IPR029056">
    <property type="entry name" value="Ribokinase-like"/>
</dbReference>
<evidence type="ECO:0000256" key="13">
    <source>
        <dbReference type="ARBA" id="ARBA00023268"/>
    </source>
</evidence>
<comment type="caution">
    <text evidence="22">The sequence shown here is derived from an EMBL/GenBank/DDBJ whole genome shotgun (WGS) entry which is preliminary data.</text>
</comment>
<dbReference type="RefSeq" id="WP_078247910.1">
    <property type="nucleotide sequence ID" value="NZ_MBHX01000010.1"/>
</dbReference>
<comment type="catalytic activity">
    <reaction evidence="16 17 19">
        <text>(6S)-NADPHX + ADP = AMP + phosphate + NADPH + H(+)</text>
        <dbReference type="Rhea" id="RHEA:32235"/>
        <dbReference type="ChEBI" id="CHEBI:15378"/>
        <dbReference type="ChEBI" id="CHEBI:43474"/>
        <dbReference type="ChEBI" id="CHEBI:57783"/>
        <dbReference type="ChEBI" id="CHEBI:64076"/>
        <dbReference type="ChEBI" id="CHEBI:456215"/>
        <dbReference type="ChEBI" id="CHEBI:456216"/>
        <dbReference type="EC" id="4.2.1.136"/>
    </reaction>
</comment>
<evidence type="ECO:0000256" key="5">
    <source>
        <dbReference type="ARBA" id="ARBA00022723"/>
    </source>
</evidence>
<evidence type="ECO:0000256" key="11">
    <source>
        <dbReference type="ARBA" id="ARBA00023235"/>
    </source>
</evidence>
<evidence type="ECO:0000259" key="20">
    <source>
        <dbReference type="PROSITE" id="PS51383"/>
    </source>
</evidence>
<keyword evidence="10 17" id="KW-0520">NAD</keyword>
<comment type="function">
    <text evidence="14 19">Bifunctional enzyme that catalyzes the epimerization of the S- and R-forms of NAD(P)HX and the dehydration of the S-form of NAD(P)HX at the expense of ADP, which is converted to AMP. This allows the repair of both epimers of NAD(P)HX, a damaged form of NAD(P)H that is a result of enzymatic or heat-dependent hydration.</text>
</comment>
<comment type="caution">
    <text evidence="18">Lacks conserved residue(s) required for the propagation of feature annotation.</text>
</comment>
<dbReference type="FunFam" id="3.40.1190.20:FF:000106">
    <property type="entry name" value="Bifunctional NAD(P)H-hydrate repair enzyme Nnr"/>
    <property type="match status" value="1"/>
</dbReference>
<proteinExistence type="inferred from homology"/>
<dbReference type="GO" id="GO:0110051">
    <property type="term" value="P:metabolite repair"/>
    <property type="evidence" value="ECO:0007669"/>
    <property type="project" value="TreeGrafter"/>
</dbReference>
<evidence type="ECO:0000256" key="18">
    <source>
        <dbReference type="HAMAP-Rule" id="MF_01966"/>
    </source>
</evidence>
<dbReference type="HAMAP" id="MF_01966">
    <property type="entry name" value="NADHX_epimerase"/>
    <property type="match status" value="1"/>
</dbReference>
<comment type="function">
    <text evidence="18">Catalyzes the epimerization of the S- and R-forms of NAD(P)HX, a damaged form of NAD(P)H that is a result of enzymatic or heat-dependent hydration. This is a prerequisite for the S-specific NAD(P)H-hydrate dehydratase to allow the repair of both epimers of NAD(P)HX.</text>
</comment>
<feature type="binding site" evidence="17">
    <location>
        <position position="298"/>
    </location>
    <ligand>
        <name>(6S)-NADPHX</name>
        <dbReference type="ChEBI" id="CHEBI:64076"/>
    </ligand>
</feature>
<dbReference type="PIRSF" id="PIRSF017184">
    <property type="entry name" value="Nnr"/>
    <property type="match status" value="1"/>
</dbReference>
<dbReference type="Pfam" id="PF01256">
    <property type="entry name" value="Carb_kinase"/>
    <property type="match status" value="1"/>
</dbReference>
<evidence type="ECO:0000256" key="2">
    <source>
        <dbReference type="ARBA" id="ARBA00000909"/>
    </source>
</evidence>
<dbReference type="Pfam" id="PF03853">
    <property type="entry name" value="YjeF_N"/>
    <property type="match status" value="1"/>
</dbReference>
<comment type="catalytic activity">
    <reaction evidence="1 18 19">
        <text>(6R)-NADHX = (6S)-NADHX</text>
        <dbReference type="Rhea" id="RHEA:32215"/>
        <dbReference type="ChEBI" id="CHEBI:64074"/>
        <dbReference type="ChEBI" id="CHEBI:64075"/>
        <dbReference type="EC" id="5.1.99.6"/>
    </reaction>
</comment>
<evidence type="ECO:0000256" key="4">
    <source>
        <dbReference type="ARBA" id="ARBA00009524"/>
    </source>
</evidence>
<dbReference type="GO" id="GO:0005524">
    <property type="term" value="F:ATP binding"/>
    <property type="evidence" value="ECO:0007669"/>
    <property type="project" value="UniProtKB-UniRule"/>
</dbReference>
<feature type="binding site" evidence="17">
    <location>
        <position position="411"/>
    </location>
    <ligand>
        <name>AMP</name>
        <dbReference type="ChEBI" id="CHEBI:456215"/>
    </ligand>
</feature>
<reference evidence="22 23" key="1">
    <citation type="journal article" date="2017" name="Front. Cell. Infect. Microbiol.">
        <title>Whole Genome Sequence and Phylogenetic Analysis Show Helicobacter pylori Strains from Latin America Have Followed a Unique Evolution Pathway.</title>
        <authorList>
            <person name="Munoz-Ramirez Z.Y."/>
            <person name="Mendez-Tenorio A."/>
            <person name="Kato I."/>
            <person name="Bravo M.M."/>
            <person name="Rizzato C."/>
            <person name="Thorell K."/>
            <person name="Torres R.C."/>
            <person name="Aviles-Jimenez F."/>
            <person name="Camorlinga M."/>
            <person name="Canzian F."/>
            <person name="Torres J."/>
        </authorList>
    </citation>
    <scope>NUCLEOTIDE SEQUENCE [LARGE SCALE GENOMIC DNA]</scope>
    <source>
        <strain evidence="22 23">CC26084</strain>
    </source>
</reference>
<evidence type="ECO:0000259" key="21">
    <source>
        <dbReference type="PROSITE" id="PS51385"/>
    </source>
</evidence>
<feature type="domain" description="YjeF C-terminal" evidence="20">
    <location>
        <begin position="213"/>
        <end position="464"/>
    </location>
</feature>
<dbReference type="GO" id="GO:0052856">
    <property type="term" value="F:NAD(P)HX epimerase activity"/>
    <property type="evidence" value="ECO:0007669"/>
    <property type="project" value="UniProtKB-UniRule"/>
</dbReference>
<dbReference type="PANTHER" id="PTHR12592">
    <property type="entry name" value="ATP-DEPENDENT (S)-NAD(P)H-HYDRATE DEHYDRATASE FAMILY MEMBER"/>
    <property type="match status" value="1"/>
</dbReference>
<dbReference type="PROSITE" id="PS51383">
    <property type="entry name" value="YJEF_C_3"/>
    <property type="match status" value="1"/>
</dbReference>
<dbReference type="InterPro" id="IPR000631">
    <property type="entry name" value="CARKD"/>
</dbReference>
<name>A0AB36KDX0_HELPX</name>
<feature type="binding site" evidence="17">
    <location>
        <position position="412"/>
    </location>
    <ligand>
        <name>(6S)-NADPHX</name>
        <dbReference type="ChEBI" id="CHEBI:64076"/>
    </ligand>
</feature>
<dbReference type="CDD" id="cd01171">
    <property type="entry name" value="YXKO-related"/>
    <property type="match status" value="1"/>
</dbReference>
<dbReference type="InterPro" id="IPR004443">
    <property type="entry name" value="YjeF_N_dom"/>
</dbReference>
<evidence type="ECO:0000256" key="3">
    <source>
        <dbReference type="ARBA" id="ARBA00006001"/>
    </source>
</evidence>
<dbReference type="NCBIfam" id="TIGR00197">
    <property type="entry name" value="yjeF_nterm"/>
    <property type="match status" value="1"/>
</dbReference>
<evidence type="ECO:0000313" key="23">
    <source>
        <dbReference type="Proteomes" id="UP000318399"/>
    </source>
</evidence>
<evidence type="ECO:0000256" key="14">
    <source>
        <dbReference type="ARBA" id="ARBA00025153"/>
    </source>
</evidence>
<comment type="similarity">
    <text evidence="4 19">In the C-terminal section; belongs to the NnrD/CARKD family.</text>
</comment>
<protein>
    <recommendedName>
        <fullName evidence="19">Bifunctional NAD(P)H-hydrate repair enzyme</fullName>
    </recommendedName>
    <alternativeName>
        <fullName evidence="19">Nicotinamide nucleotide repair protein</fullName>
    </alternativeName>
    <domain>
        <recommendedName>
            <fullName evidence="19">ADP-dependent (S)-NAD(P)H-hydrate dehydratase</fullName>
            <ecNumber evidence="19">4.2.1.136</ecNumber>
        </recommendedName>
        <alternativeName>
            <fullName evidence="19">ADP-dependent NAD(P)HX dehydratase</fullName>
        </alternativeName>
    </domain>
    <domain>
        <recommendedName>
            <fullName evidence="19">NAD(P)H-hydrate epimerase</fullName>
            <ecNumber evidence="19">5.1.99.6</ecNumber>
        </recommendedName>
    </domain>
</protein>
<dbReference type="Proteomes" id="UP000318399">
    <property type="component" value="Unassembled WGS sequence"/>
</dbReference>
<evidence type="ECO:0000256" key="12">
    <source>
        <dbReference type="ARBA" id="ARBA00023239"/>
    </source>
</evidence>
<dbReference type="InterPro" id="IPR017953">
    <property type="entry name" value="Carbohydrate_kinase_pred_CS"/>
</dbReference>
<dbReference type="NCBIfam" id="TIGR00196">
    <property type="entry name" value="yjeF_cterm"/>
    <property type="match status" value="1"/>
</dbReference>
<dbReference type="GO" id="GO:0052855">
    <property type="term" value="F:ADP-dependent NAD(P)H-hydrate dehydratase activity"/>
    <property type="evidence" value="ECO:0007669"/>
    <property type="project" value="UniProtKB-UniRule"/>
</dbReference>
<keyword evidence="11 18" id="KW-0413">Isomerase</keyword>
<dbReference type="PROSITE" id="PS51385">
    <property type="entry name" value="YJEF_N"/>
    <property type="match status" value="1"/>
</dbReference>
<organism evidence="22 23">
    <name type="scientific">Helicobacter pylori</name>
    <name type="common">Campylobacter pylori</name>
    <dbReference type="NCBI Taxonomy" id="210"/>
    <lineage>
        <taxon>Bacteria</taxon>
        <taxon>Pseudomonadati</taxon>
        <taxon>Campylobacterota</taxon>
        <taxon>Epsilonproteobacteria</taxon>
        <taxon>Campylobacterales</taxon>
        <taxon>Helicobacteraceae</taxon>
        <taxon>Helicobacter</taxon>
    </lineage>
</organism>
<evidence type="ECO:0000256" key="16">
    <source>
        <dbReference type="ARBA" id="ARBA00049209"/>
    </source>
</evidence>
<comment type="function">
    <text evidence="17">Catalyzes the dehydration of the S-form of NAD(P)HX at the expense of ADP, which is converted to AMP. Together with NAD(P)HX epimerase, which catalyzes the epimerization of the S- and R-forms, the enzyme allows the repair of both epimers of NAD(P)HX, a damaged form of NAD(P)H that is a result of enzymatic or heat-dependent hydration.</text>
</comment>
<dbReference type="EC" id="4.2.1.136" evidence="19"/>
<keyword evidence="8 17" id="KW-0521">NADP</keyword>
<gene>
    <name evidence="17" type="primary">nnrD</name>
    <name evidence="18" type="synonym">nnrE</name>
    <name evidence="22" type="ORF">B0X41_07400</name>
</gene>
<comment type="similarity">
    <text evidence="17">Belongs to the NnrD/CARKD family.</text>
</comment>
<dbReference type="PANTHER" id="PTHR12592:SF0">
    <property type="entry name" value="ATP-DEPENDENT (S)-NAD(P)H-HYDRATE DEHYDRATASE"/>
    <property type="match status" value="1"/>
</dbReference>
<dbReference type="EMBL" id="MUOR01000062">
    <property type="protein sequence ID" value="OOP94487.1"/>
    <property type="molecule type" value="Genomic_DNA"/>
</dbReference>
<feature type="binding site" evidence="18">
    <location>
        <begin position="56"/>
        <end position="60"/>
    </location>
    <ligand>
        <name>(6S)-NADPHX</name>
        <dbReference type="ChEBI" id="CHEBI:64076"/>
    </ligand>
</feature>
<evidence type="ECO:0000256" key="15">
    <source>
        <dbReference type="ARBA" id="ARBA00048238"/>
    </source>
</evidence>
<keyword evidence="12 17" id="KW-0456">Lyase</keyword>
<dbReference type="Gene3D" id="3.40.50.10260">
    <property type="entry name" value="YjeF N-terminal domain"/>
    <property type="match status" value="1"/>
</dbReference>
<dbReference type="GO" id="GO:0046872">
    <property type="term" value="F:metal ion binding"/>
    <property type="evidence" value="ECO:0007669"/>
    <property type="project" value="UniProtKB-UniRule"/>
</dbReference>
<keyword evidence="13" id="KW-0511">Multifunctional enzyme</keyword>
<feature type="binding site" evidence="17">
    <location>
        <begin position="383"/>
        <end position="387"/>
    </location>
    <ligand>
        <name>AMP</name>
        <dbReference type="ChEBI" id="CHEBI:456215"/>
    </ligand>
</feature>